<accession>A0ABQ6BHJ3</accession>
<gene>
    <name evidence="2" type="ORF">GCM10007857_91100</name>
</gene>
<sequence>MSSLVPAPPTRAATIGDGGNRGGSGGGENGEERRRGGRGFKEAAMSVWGTDLRGQERELALG</sequence>
<dbReference type="EMBL" id="BSOW01000149">
    <property type="protein sequence ID" value="GLR92380.1"/>
    <property type="molecule type" value="Genomic_DNA"/>
</dbReference>
<proteinExistence type="predicted"/>
<protein>
    <submittedName>
        <fullName evidence="2">Uncharacterized protein</fullName>
    </submittedName>
</protein>
<evidence type="ECO:0000313" key="3">
    <source>
        <dbReference type="Proteomes" id="UP001156905"/>
    </source>
</evidence>
<reference evidence="3" key="1">
    <citation type="journal article" date="2019" name="Int. J. Syst. Evol. Microbiol.">
        <title>The Global Catalogue of Microorganisms (GCM) 10K type strain sequencing project: providing services to taxonomists for standard genome sequencing and annotation.</title>
        <authorList>
            <consortium name="The Broad Institute Genomics Platform"/>
            <consortium name="The Broad Institute Genome Sequencing Center for Infectious Disease"/>
            <person name="Wu L."/>
            <person name="Ma J."/>
        </authorList>
    </citation>
    <scope>NUCLEOTIDE SEQUENCE [LARGE SCALE GENOMIC DNA]</scope>
    <source>
        <strain evidence="3">NBRC 102520</strain>
    </source>
</reference>
<organism evidence="2 3">
    <name type="scientific">Bradyrhizobium iriomotense</name>
    <dbReference type="NCBI Taxonomy" id="441950"/>
    <lineage>
        <taxon>Bacteria</taxon>
        <taxon>Pseudomonadati</taxon>
        <taxon>Pseudomonadota</taxon>
        <taxon>Alphaproteobacteria</taxon>
        <taxon>Hyphomicrobiales</taxon>
        <taxon>Nitrobacteraceae</taxon>
        <taxon>Bradyrhizobium</taxon>
    </lineage>
</organism>
<name>A0ABQ6BHJ3_9BRAD</name>
<evidence type="ECO:0000313" key="2">
    <source>
        <dbReference type="EMBL" id="GLR92380.1"/>
    </source>
</evidence>
<feature type="compositionally biased region" description="Gly residues" evidence="1">
    <location>
        <begin position="16"/>
        <end position="28"/>
    </location>
</feature>
<comment type="caution">
    <text evidence="2">The sequence shown here is derived from an EMBL/GenBank/DDBJ whole genome shotgun (WGS) entry which is preliminary data.</text>
</comment>
<feature type="region of interest" description="Disordered" evidence="1">
    <location>
        <begin position="1"/>
        <end position="41"/>
    </location>
</feature>
<dbReference type="Proteomes" id="UP001156905">
    <property type="component" value="Unassembled WGS sequence"/>
</dbReference>
<keyword evidence="3" id="KW-1185">Reference proteome</keyword>
<evidence type="ECO:0000256" key="1">
    <source>
        <dbReference type="SAM" id="MobiDB-lite"/>
    </source>
</evidence>